<accession>A0A1V4IZ96</accession>
<comment type="caution">
    <text evidence="10">The sequence shown here is derived from an EMBL/GenBank/DDBJ whole genome shotgun (WGS) entry which is preliminary data.</text>
</comment>
<feature type="transmembrane region" description="Helical" evidence="8">
    <location>
        <begin position="400"/>
        <end position="421"/>
    </location>
</feature>
<feature type="transmembrane region" description="Helical" evidence="8">
    <location>
        <begin position="51"/>
        <end position="69"/>
    </location>
</feature>
<evidence type="ECO:0000256" key="5">
    <source>
        <dbReference type="ARBA" id="ARBA00022692"/>
    </source>
</evidence>
<feature type="transmembrane region" description="Helical" evidence="8">
    <location>
        <begin position="303"/>
        <end position="321"/>
    </location>
</feature>
<feature type="transmembrane region" description="Helical" evidence="8">
    <location>
        <begin position="14"/>
        <end position="39"/>
    </location>
</feature>
<dbReference type="NCBIfam" id="TIGR00711">
    <property type="entry name" value="efflux_EmrB"/>
    <property type="match status" value="1"/>
</dbReference>
<dbReference type="SUPFAM" id="SSF103473">
    <property type="entry name" value="MFS general substrate transporter"/>
    <property type="match status" value="1"/>
</dbReference>
<keyword evidence="11" id="KW-1185">Reference proteome</keyword>
<dbReference type="PROSITE" id="PS50850">
    <property type="entry name" value="MFS"/>
    <property type="match status" value="1"/>
</dbReference>
<comment type="similarity">
    <text evidence="2">Belongs to the major facilitator superfamily. EmrB family.</text>
</comment>
<dbReference type="PRINTS" id="PR01036">
    <property type="entry name" value="TCRTETB"/>
</dbReference>
<dbReference type="Pfam" id="PF07690">
    <property type="entry name" value="MFS_1"/>
    <property type="match status" value="1"/>
</dbReference>
<name>A0A1V4IZ96_9CLOT</name>
<dbReference type="InterPro" id="IPR011701">
    <property type="entry name" value="MFS"/>
</dbReference>
<dbReference type="GO" id="GO:0022857">
    <property type="term" value="F:transmembrane transporter activity"/>
    <property type="evidence" value="ECO:0007669"/>
    <property type="project" value="InterPro"/>
</dbReference>
<feature type="transmembrane region" description="Helical" evidence="8">
    <location>
        <begin position="328"/>
        <end position="348"/>
    </location>
</feature>
<dbReference type="Gene3D" id="1.20.1720.10">
    <property type="entry name" value="Multidrug resistance protein D"/>
    <property type="match status" value="1"/>
</dbReference>
<dbReference type="OrthoDB" id="102502at2"/>
<feature type="transmembrane region" description="Helical" evidence="8">
    <location>
        <begin position="202"/>
        <end position="219"/>
    </location>
</feature>
<keyword evidence="7 8" id="KW-0472">Membrane</keyword>
<evidence type="ECO:0000256" key="6">
    <source>
        <dbReference type="ARBA" id="ARBA00022989"/>
    </source>
</evidence>
<evidence type="ECO:0000313" key="10">
    <source>
        <dbReference type="EMBL" id="OPJ65246.1"/>
    </source>
</evidence>
<feature type="transmembrane region" description="Helical" evidence="8">
    <location>
        <begin position="140"/>
        <end position="163"/>
    </location>
</feature>
<dbReference type="RefSeq" id="WP_079421744.1">
    <property type="nucleotide sequence ID" value="NZ_MZGV01000001.1"/>
</dbReference>
<evidence type="ECO:0000256" key="3">
    <source>
        <dbReference type="ARBA" id="ARBA00022448"/>
    </source>
</evidence>
<keyword evidence="6 8" id="KW-1133">Transmembrane helix</keyword>
<keyword evidence="5 8" id="KW-0812">Transmembrane</keyword>
<dbReference type="InterPro" id="IPR020846">
    <property type="entry name" value="MFS_dom"/>
</dbReference>
<reference evidence="10 11" key="1">
    <citation type="submission" date="2017-03" db="EMBL/GenBank/DDBJ databases">
        <title>Genome sequence of Clostridium oryzae DSM 28571.</title>
        <authorList>
            <person name="Poehlein A."/>
            <person name="Daniel R."/>
        </authorList>
    </citation>
    <scope>NUCLEOTIDE SEQUENCE [LARGE SCALE GENOMIC DNA]</scope>
    <source>
        <strain evidence="10 11">DSM 28571</strain>
    </source>
</reference>
<feature type="transmembrane region" description="Helical" evidence="8">
    <location>
        <begin position="354"/>
        <end position="374"/>
    </location>
</feature>
<dbReference type="InterPro" id="IPR004638">
    <property type="entry name" value="EmrB-like"/>
</dbReference>
<sequence length="481" mass="52610">MQEQVLGNNNKKGITLFVVVAMSFMATLDSSIVNVALPVMSSKMNVPLSSIEWVVAGYSIIICSTLLFFGRLGDIMGKSRVFQIGTVLFTIASLLCGLCHSFIPLIVCRFVQGIGASAYMANNQGIITELYSKEGRGKALGILVAAVALGTMIGPPTGGFIVSALNWNFIFWINMPIGIFVFLLGLKYLPRSTKNNEQMDKAGAVLLFGGTLLLFTALIEAQRTGFTNLYILAAIFLSIILIVLFIRLEKKHKQPLLALKIFRNVQFSLNLICAFTLFVCIAASIILIPFYLQDTLKLTPAQAGLFMMLSPLILAVLSPVCGAISDKIGAEVMTMTGLLLMGTGFFLMSRLSEYSSIVLCAVFVSVIAVGQALFQPANNSLIMSTCPRDKFGIVGSVNSLVRNLGQIVGITTSTTLLYYFMSKKLNYRVFDYVKGRNDVFVYGMKNVYLILVAICCLGAVFTAFRLFKVRRQNRIIGETND</sequence>
<dbReference type="CDD" id="cd17321">
    <property type="entry name" value="MFS_MMR_MDR_like"/>
    <property type="match status" value="1"/>
</dbReference>
<dbReference type="EMBL" id="MZGV01000001">
    <property type="protein sequence ID" value="OPJ65246.1"/>
    <property type="molecule type" value="Genomic_DNA"/>
</dbReference>
<evidence type="ECO:0000256" key="2">
    <source>
        <dbReference type="ARBA" id="ARBA00008537"/>
    </source>
</evidence>
<dbReference type="Proteomes" id="UP000190080">
    <property type="component" value="Unassembled WGS sequence"/>
</dbReference>
<evidence type="ECO:0000256" key="4">
    <source>
        <dbReference type="ARBA" id="ARBA00022475"/>
    </source>
</evidence>
<evidence type="ECO:0000259" key="9">
    <source>
        <dbReference type="PROSITE" id="PS50850"/>
    </source>
</evidence>
<comment type="subcellular location">
    <subcellularLocation>
        <location evidence="1">Cell membrane</location>
        <topology evidence="1">Multi-pass membrane protein</topology>
    </subcellularLocation>
</comment>
<organism evidence="10 11">
    <name type="scientific">Clostridium oryzae</name>
    <dbReference type="NCBI Taxonomy" id="1450648"/>
    <lineage>
        <taxon>Bacteria</taxon>
        <taxon>Bacillati</taxon>
        <taxon>Bacillota</taxon>
        <taxon>Clostridia</taxon>
        <taxon>Eubacteriales</taxon>
        <taxon>Clostridiaceae</taxon>
        <taxon>Clostridium</taxon>
    </lineage>
</organism>
<protein>
    <submittedName>
        <fullName evidence="10">Multidrug resistance protein Stp</fullName>
    </submittedName>
</protein>
<keyword evidence="3" id="KW-0813">Transport</keyword>
<feature type="transmembrane region" description="Helical" evidence="8">
    <location>
        <begin position="447"/>
        <end position="467"/>
    </location>
</feature>
<keyword evidence="4" id="KW-1003">Cell membrane</keyword>
<feature type="transmembrane region" description="Helical" evidence="8">
    <location>
        <begin position="225"/>
        <end position="246"/>
    </location>
</feature>
<dbReference type="Gene3D" id="1.20.1250.20">
    <property type="entry name" value="MFS general substrate transporter like domains"/>
    <property type="match status" value="1"/>
</dbReference>
<dbReference type="AlphaFoldDB" id="A0A1V4IZ96"/>
<dbReference type="STRING" id="1450648.CLORY_02460"/>
<dbReference type="PANTHER" id="PTHR42718:SF9">
    <property type="entry name" value="MAJOR FACILITATOR SUPERFAMILY MULTIDRUG TRANSPORTER MFSC"/>
    <property type="match status" value="1"/>
</dbReference>
<evidence type="ECO:0000313" key="11">
    <source>
        <dbReference type="Proteomes" id="UP000190080"/>
    </source>
</evidence>
<dbReference type="InterPro" id="IPR036259">
    <property type="entry name" value="MFS_trans_sf"/>
</dbReference>
<evidence type="ECO:0000256" key="7">
    <source>
        <dbReference type="ARBA" id="ARBA00023136"/>
    </source>
</evidence>
<feature type="domain" description="Major facilitator superfamily (MFS) profile" evidence="9">
    <location>
        <begin position="15"/>
        <end position="470"/>
    </location>
</feature>
<dbReference type="GO" id="GO:0005886">
    <property type="term" value="C:plasma membrane"/>
    <property type="evidence" value="ECO:0007669"/>
    <property type="project" value="UniProtKB-SubCell"/>
</dbReference>
<feature type="transmembrane region" description="Helical" evidence="8">
    <location>
        <begin position="267"/>
        <end position="291"/>
    </location>
</feature>
<feature type="transmembrane region" description="Helical" evidence="8">
    <location>
        <begin position="81"/>
        <end position="107"/>
    </location>
</feature>
<evidence type="ECO:0000256" key="8">
    <source>
        <dbReference type="SAM" id="Phobius"/>
    </source>
</evidence>
<evidence type="ECO:0000256" key="1">
    <source>
        <dbReference type="ARBA" id="ARBA00004651"/>
    </source>
</evidence>
<dbReference type="PANTHER" id="PTHR42718">
    <property type="entry name" value="MAJOR FACILITATOR SUPERFAMILY MULTIDRUG TRANSPORTER MFSC"/>
    <property type="match status" value="1"/>
</dbReference>
<gene>
    <name evidence="10" type="primary">stp_1</name>
    <name evidence="10" type="ORF">CLORY_02460</name>
</gene>
<feature type="transmembrane region" description="Helical" evidence="8">
    <location>
        <begin position="169"/>
        <end position="190"/>
    </location>
</feature>
<proteinExistence type="inferred from homology"/>